<keyword evidence="1" id="KW-0059">Arsenical resistance</keyword>
<dbReference type="SUPFAM" id="SSF52788">
    <property type="entry name" value="Phosphotyrosine protein phosphatases I"/>
    <property type="match status" value="1"/>
</dbReference>
<protein>
    <submittedName>
        <fullName evidence="3">Transcriptional regulator, MarR family</fullName>
    </submittedName>
</protein>
<dbReference type="InterPro" id="IPR023485">
    <property type="entry name" value="Ptyr_pPase"/>
</dbReference>
<organism evidence="3 4">
    <name type="scientific">Nostocoides jenkinsii Ben 74</name>
    <dbReference type="NCBI Taxonomy" id="1193518"/>
    <lineage>
        <taxon>Bacteria</taxon>
        <taxon>Bacillati</taxon>
        <taxon>Actinomycetota</taxon>
        <taxon>Actinomycetes</taxon>
        <taxon>Micrococcales</taxon>
        <taxon>Intrasporangiaceae</taxon>
        <taxon>Nostocoides</taxon>
    </lineage>
</organism>
<name>A0A077MAU3_9MICO</name>
<keyword evidence="4" id="KW-1185">Reference proteome</keyword>
<dbReference type="EMBL" id="CAJC01000030">
    <property type="protein sequence ID" value="CCI51823.1"/>
    <property type="molecule type" value="Genomic_DNA"/>
</dbReference>
<dbReference type="PANTHER" id="PTHR43428:SF1">
    <property type="entry name" value="ARSENATE REDUCTASE"/>
    <property type="match status" value="1"/>
</dbReference>
<evidence type="ECO:0000256" key="1">
    <source>
        <dbReference type="ARBA" id="ARBA00022849"/>
    </source>
</evidence>
<dbReference type="PANTHER" id="PTHR43428">
    <property type="entry name" value="ARSENATE REDUCTASE"/>
    <property type="match status" value="1"/>
</dbReference>
<accession>A0A077MAU3</accession>
<dbReference type="Pfam" id="PF01451">
    <property type="entry name" value="LMWPc"/>
    <property type="match status" value="1"/>
</dbReference>
<dbReference type="AlphaFoldDB" id="A0A077MAU3"/>
<dbReference type="STRING" id="1193518.BN13_1250014"/>
<sequence length="132" mass="14014">MSASRIVFVCTANTARSHLATAAWRRVSDIPATSAGTHPGESTHHGAIATAQRHDLDLPAITPRALGPTDLTNDLIVTVCDRAHEDLDGRDWAHWSIPDPVPAGSDRAFDDALEAITTRVARLSAQVVSTTG</sequence>
<dbReference type="InterPro" id="IPR036196">
    <property type="entry name" value="Ptyr_pPase_sf"/>
</dbReference>
<feature type="domain" description="Phosphotyrosine protein phosphatase I" evidence="2">
    <location>
        <begin position="4"/>
        <end position="126"/>
    </location>
</feature>
<dbReference type="SMART" id="SM00226">
    <property type="entry name" value="LMWPc"/>
    <property type="match status" value="1"/>
</dbReference>
<gene>
    <name evidence="3" type="ORF">BN13_1250014</name>
</gene>
<reference evidence="3 4" key="1">
    <citation type="journal article" date="2013" name="ISME J.">
        <title>A metabolic model for members of the genus Tetrasphaera involved in enhanced biological phosphorus removal.</title>
        <authorList>
            <person name="Kristiansen R."/>
            <person name="Nguyen H.T.T."/>
            <person name="Saunders A.M."/>
            <person name="Nielsen J.L."/>
            <person name="Wimmer R."/>
            <person name="Le V.Q."/>
            <person name="McIlroy S.J."/>
            <person name="Petrovski S."/>
            <person name="Seviour R.J."/>
            <person name="Calteau A."/>
            <person name="Nielsen K.L."/>
            <person name="Nielsen P.H."/>
        </authorList>
    </citation>
    <scope>NUCLEOTIDE SEQUENCE [LARGE SCALE GENOMIC DNA]</scope>
    <source>
        <strain evidence="3 4">Ben 74</strain>
    </source>
</reference>
<dbReference type="GO" id="GO:0046685">
    <property type="term" value="P:response to arsenic-containing substance"/>
    <property type="evidence" value="ECO:0007669"/>
    <property type="project" value="UniProtKB-KW"/>
</dbReference>
<evidence type="ECO:0000313" key="3">
    <source>
        <dbReference type="EMBL" id="CCI51823.1"/>
    </source>
</evidence>
<evidence type="ECO:0000259" key="2">
    <source>
        <dbReference type="SMART" id="SM00226"/>
    </source>
</evidence>
<proteinExistence type="predicted"/>
<dbReference type="Gene3D" id="3.40.50.2300">
    <property type="match status" value="1"/>
</dbReference>
<dbReference type="Proteomes" id="UP000035720">
    <property type="component" value="Unassembled WGS sequence"/>
</dbReference>
<dbReference type="RefSeq" id="WP_235434082.1">
    <property type="nucleotide sequence ID" value="NZ_HF571038.1"/>
</dbReference>
<comment type="caution">
    <text evidence="3">The sequence shown here is derived from an EMBL/GenBank/DDBJ whole genome shotgun (WGS) entry which is preliminary data.</text>
</comment>
<evidence type="ECO:0000313" key="4">
    <source>
        <dbReference type="Proteomes" id="UP000035720"/>
    </source>
</evidence>